<name>A0A484H6Y6_9ZZZZ</name>
<gene>
    <name evidence="1" type="ORF">RIEGSTA812A_PEG_733</name>
</gene>
<accession>A0A484H6Y6</accession>
<dbReference type="EMBL" id="LR026963">
    <property type="protein sequence ID" value="VBB69260.1"/>
    <property type="molecule type" value="Genomic_DNA"/>
</dbReference>
<reference evidence="1" key="1">
    <citation type="submission" date="2018-10" db="EMBL/GenBank/DDBJ databases">
        <authorList>
            <person name="Gruber-Vodicka H."/>
            <person name="Jaeckle O."/>
        </authorList>
    </citation>
    <scope>NUCLEOTIDE SEQUENCE</scope>
</reference>
<dbReference type="AlphaFoldDB" id="A0A484H6Y6"/>
<protein>
    <submittedName>
        <fullName evidence="1">Uncharacterized protein</fullName>
    </submittedName>
</protein>
<evidence type="ECO:0000313" key="1">
    <source>
        <dbReference type="EMBL" id="VBB69260.1"/>
    </source>
</evidence>
<proteinExistence type="predicted"/>
<organism evidence="1">
    <name type="scientific">invertebrate metagenome</name>
    <dbReference type="NCBI Taxonomy" id="1711999"/>
    <lineage>
        <taxon>unclassified sequences</taxon>
        <taxon>metagenomes</taxon>
        <taxon>organismal metagenomes</taxon>
    </lineage>
</organism>
<sequence>MQHILIETKADKTVDAVVFIGDCMEESIDRLVTVASRLSLISVPVFLFQEGSDSTATAAFRLIARVTRYCRFDTGSPADSSSCRATGGRQALLNHGHRRTSLAPH</sequence>